<dbReference type="EMBL" id="LPZR01000033">
    <property type="protein sequence ID" value="KYO57184.1"/>
    <property type="molecule type" value="Genomic_DNA"/>
</dbReference>
<protein>
    <recommendedName>
        <fullName evidence="3">NHLP leader peptide family natural product</fullName>
    </recommendedName>
</protein>
<proteinExistence type="predicted"/>
<reference evidence="1 2" key="1">
    <citation type="submission" date="2015-12" db="EMBL/GenBank/DDBJ databases">
        <title>Genome sequence of Tistrella mobilis MCCC 1A02139.</title>
        <authorList>
            <person name="Lu L."/>
            <person name="Lai Q."/>
            <person name="Shao Z."/>
            <person name="Qian P."/>
        </authorList>
    </citation>
    <scope>NUCLEOTIDE SEQUENCE [LARGE SCALE GENOMIC DNA]</scope>
    <source>
        <strain evidence="1 2">MCCC 1A02139</strain>
    </source>
</reference>
<evidence type="ECO:0000313" key="2">
    <source>
        <dbReference type="Proteomes" id="UP000075787"/>
    </source>
</evidence>
<gene>
    <name evidence="1" type="ORF">AUP44_20880</name>
</gene>
<accession>A0A162LUK8</accession>
<comment type="caution">
    <text evidence="1">The sequence shown here is derived from an EMBL/GenBank/DDBJ whole genome shotgun (WGS) entry which is preliminary data.</text>
</comment>
<dbReference type="InterPro" id="IPR036648">
    <property type="entry name" value="CN_Hdrase_a/SCN_Hdrase_g_sf"/>
</dbReference>
<dbReference type="Proteomes" id="UP000075787">
    <property type="component" value="Unassembled WGS sequence"/>
</dbReference>
<dbReference type="Gene3D" id="3.90.330.10">
    <property type="entry name" value="Nitrile hydratase alpha /Thiocyanate hydrolase gamma"/>
    <property type="match status" value="1"/>
</dbReference>
<name>A0A162LUK8_9PROT</name>
<dbReference type="AlphaFoldDB" id="A0A162LUK8"/>
<dbReference type="GO" id="GO:0046914">
    <property type="term" value="F:transition metal ion binding"/>
    <property type="evidence" value="ECO:0007669"/>
    <property type="project" value="InterPro"/>
</dbReference>
<dbReference type="RefSeq" id="WP_062761660.1">
    <property type="nucleotide sequence ID" value="NZ_CP121042.1"/>
</dbReference>
<evidence type="ECO:0008006" key="3">
    <source>
        <dbReference type="Google" id="ProtNLM"/>
    </source>
</evidence>
<dbReference type="GO" id="GO:0003824">
    <property type="term" value="F:catalytic activity"/>
    <property type="evidence" value="ECO:0007669"/>
    <property type="project" value="InterPro"/>
</dbReference>
<dbReference type="SUPFAM" id="SSF56209">
    <property type="entry name" value="Nitrile hydratase alpha chain"/>
    <property type="match status" value="1"/>
</dbReference>
<evidence type="ECO:0000313" key="1">
    <source>
        <dbReference type="EMBL" id="KYO57184.1"/>
    </source>
</evidence>
<sequence length="130" mass="13431">MADAIHAHAPAAQQTDILERLARLLAAAGRDAALHHRLCQAPKAVLAEAGLAVADGVQVTIRITDPADAAAIAEATTPDHLVLPVPPLAGQDALSDADLDHVSGGNRFYDQVQTFGPSFTTGIPGIFGLR</sequence>
<organism evidence="1 2">
    <name type="scientific">Tistrella mobilis</name>
    <dbReference type="NCBI Taxonomy" id="171437"/>
    <lineage>
        <taxon>Bacteria</taxon>
        <taxon>Pseudomonadati</taxon>
        <taxon>Pseudomonadota</taxon>
        <taxon>Alphaproteobacteria</taxon>
        <taxon>Geminicoccales</taxon>
        <taxon>Geminicoccaceae</taxon>
        <taxon>Tistrella</taxon>
    </lineage>
</organism>
<dbReference type="GeneID" id="97239066"/>